<dbReference type="Ensembl" id="ENSMMDT00005008059.1">
    <property type="protein sequence ID" value="ENSMMDP00005007825.1"/>
    <property type="gene ID" value="ENSMMDG00005004312.1"/>
</dbReference>
<dbReference type="InterPro" id="IPR035899">
    <property type="entry name" value="DBL_dom_sf"/>
</dbReference>
<reference evidence="3" key="1">
    <citation type="submission" date="2019-06" db="EMBL/GenBank/DDBJ databases">
        <authorList>
            <consortium name="Wellcome Sanger Institute Data Sharing"/>
        </authorList>
    </citation>
    <scope>NUCLEOTIDE SEQUENCE [LARGE SCALE GENOMIC DNA]</scope>
</reference>
<protein>
    <submittedName>
        <fullName evidence="3">Uncharacterized protein</fullName>
    </submittedName>
</protein>
<name>A0A667WQD7_9TELE</name>
<dbReference type="PANTHER" id="PTHR45845:SF2">
    <property type="entry name" value="RIKEN CDNA D630003M21 GENE"/>
    <property type="match status" value="1"/>
</dbReference>
<dbReference type="AlphaFoldDB" id="A0A667WQD7"/>
<dbReference type="GO" id="GO:0005085">
    <property type="term" value="F:guanyl-nucleotide exchange factor activity"/>
    <property type="evidence" value="ECO:0007669"/>
    <property type="project" value="InterPro"/>
</dbReference>
<dbReference type="SMART" id="SM00325">
    <property type="entry name" value="RhoGEF"/>
    <property type="match status" value="1"/>
</dbReference>
<dbReference type="CDD" id="cd13242">
    <property type="entry name" value="PH_puratrophin-1"/>
    <property type="match status" value="1"/>
</dbReference>
<evidence type="ECO:0000313" key="4">
    <source>
        <dbReference type="Proteomes" id="UP000472263"/>
    </source>
</evidence>
<feature type="domain" description="DH" evidence="2">
    <location>
        <begin position="88"/>
        <end position="261"/>
    </location>
</feature>
<dbReference type="InterPro" id="IPR011993">
    <property type="entry name" value="PH-like_dom_sf"/>
</dbReference>
<dbReference type="InParanoid" id="A0A667WQD7"/>
<feature type="domain" description="PH" evidence="1">
    <location>
        <begin position="273"/>
        <end position="380"/>
    </location>
</feature>
<dbReference type="PROSITE" id="PS50010">
    <property type="entry name" value="DH_2"/>
    <property type="match status" value="1"/>
</dbReference>
<dbReference type="CDD" id="cd00160">
    <property type="entry name" value="RhoGEF"/>
    <property type="match status" value="1"/>
</dbReference>
<keyword evidence="4" id="KW-1185">Reference proteome</keyword>
<dbReference type="GeneTree" id="ENSGT00940000162507"/>
<reference evidence="3" key="2">
    <citation type="submission" date="2025-08" db="UniProtKB">
        <authorList>
            <consortium name="Ensembl"/>
        </authorList>
    </citation>
    <scope>IDENTIFICATION</scope>
</reference>
<dbReference type="SMART" id="SM00233">
    <property type="entry name" value="PH"/>
    <property type="match status" value="1"/>
</dbReference>
<dbReference type="Gene3D" id="1.20.900.10">
    <property type="entry name" value="Dbl homology (DH) domain"/>
    <property type="match status" value="1"/>
</dbReference>
<evidence type="ECO:0000259" key="2">
    <source>
        <dbReference type="PROSITE" id="PS50010"/>
    </source>
</evidence>
<evidence type="ECO:0000313" key="3">
    <source>
        <dbReference type="Ensembl" id="ENSMMDP00005007825.1"/>
    </source>
</evidence>
<dbReference type="SUPFAM" id="SSF48065">
    <property type="entry name" value="DBL homology domain (DH-domain)"/>
    <property type="match status" value="1"/>
</dbReference>
<dbReference type="PANTHER" id="PTHR45845">
    <property type="entry name" value="RHO GUANINE NUCLEOTIDE EXCHANGE FACTOR-RELATED"/>
    <property type="match status" value="1"/>
</dbReference>
<organism evidence="3 4">
    <name type="scientific">Myripristis murdjan</name>
    <name type="common">pinecone soldierfish</name>
    <dbReference type="NCBI Taxonomy" id="586833"/>
    <lineage>
        <taxon>Eukaryota</taxon>
        <taxon>Metazoa</taxon>
        <taxon>Chordata</taxon>
        <taxon>Craniata</taxon>
        <taxon>Vertebrata</taxon>
        <taxon>Euteleostomi</taxon>
        <taxon>Actinopterygii</taxon>
        <taxon>Neopterygii</taxon>
        <taxon>Teleostei</taxon>
        <taxon>Neoteleostei</taxon>
        <taxon>Acanthomorphata</taxon>
        <taxon>Holocentriformes</taxon>
        <taxon>Holocentridae</taxon>
        <taxon>Myripristis</taxon>
    </lineage>
</organism>
<dbReference type="Gene3D" id="2.30.29.30">
    <property type="entry name" value="Pleckstrin-homology domain (PH domain)/Phosphotyrosine-binding domain (PTB)"/>
    <property type="match status" value="1"/>
</dbReference>
<dbReference type="InterPro" id="IPR055251">
    <property type="entry name" value="SOS1_NGEF_PH"/>
</dbReference>
<dbReference type="InterPro" id="IPR001849">
    <property type="entry name" value="PH_domain"/>
</dbReference>
<dbReference type="InterPro" id="IPR052231">
    <property type="entry name" value="Rho_GEF_signaling-related"/>
</dbReference>
<dbReference type="InterPro" id="IPR000219">
    <property type="entry name" value="DH_dom"/>
</dbReference>
<dbReference type="Pfam" id="PF22697">
    <property type="entry name" value="SOS1_NGEF_PH"/>
    <property type="match status" value="1"/>
</dbReference>
<dbReference type="PROSITE" id="PS50003">
    <property type="entry name" value="PH_DOMAIN"/>
    <property type="match status" value="1"/>
</dbReference>
<accession>A0A667WQD7</accession>
<sequence length="450" mass="52116">METWPGSTVGERGLVLHSDTGGVVHSTRAAGSSPVSLLPPRSAVLQDPAGGPEVPAVPPRELLLQQVLHGRGGRCRRQRDVRLQTLKRLQRVLEELVFTEREYVRSLGYILTHYHPLLERPDIPQDLRGKRGVIFGNLEKLYDFHSHYFLPELEACQREPGMVARCFLRHRESFGLYALYSKNKPQSDALILHRRHDIFKRKQQELGDMMDLSSYLLRPIQRISKYSLLLQDMLTLAGSCRAEIQAAAELVRFQMRHGNDLLTMDAIQDCDVNLKEQGQLIRQDEFTVFFRKKKCVRRVFLFEDLILFSKTKRTDIGNDVYVYKQSFKTCDIGMTHNSGMSGLCFEIWFRRRKSEDTYTLRASSMEVKKAWTTDLERILWDQATHSRELRLQERVFMGMDRKPFMDIQPSEAAICDRAVNCVLPGRSKQPDTIHFTPHQLRFGIHSLRCL</sequence>
<evidence type="ECO:0000259" key="1">
    <source>
        <dbReference type="PROSITE" id="PS50003"/>
    </source>
</evidence>
<dbReference type="SUPFAM" id="SSF50729">
    <property type="entry name" value="PH domain-like"/>
    <property type="match status" value="1"/>
</dbReference>
<reference evidence="3" key="3">
    <citation type="submission" date="2025-09" db="UniProtKB">
        <authorList>
            <consortium name="Ensembl"/>
        </authorList>
    </citation>
    <scope>IDENTIFICATION</scope>
</reference>
<dbReference type="Pfam" id="PF00621">
    <property type="entry name" value="RhoGEF"/>
    <property type="match status" value="1"/>
</dbReference>
<dbReference type="Proteomes" id="UP000472263">
    <property type="component" value="Chromosome 7"/>
</dbReference>
<proteinExistence type="predicted"/>